<sequence length="236" mass="24888">MDGAGDLHEFGGDTRGGAGVRCGDGPRRAGGDLRHGDMGGRQCWPARSSVRRPESGMSVAGLPSTLGQARAWRAGAGPPGPGRAGRQRRRCSPRRCHRPPRSAGAPPSPPRSAAIQVRAWSARPGRAFGDEPPVDGANGPAIAVRAQGADLSGLGGSLTEGAAVRRGGPWAPAFRRPEEPPTALPAAWAHVRGRGPRRRARRPRTRRHPGGGLLRCLRGPCTACGHARWRCRRRCP</sequence>
<name>A0A7H1QC58_9ACTN</name>
<dbReference type="EMBL" id="CP051006">
    <property type="protein sequence ID" value="QNT97888.1"/>
    <property type="molecule type" value="Genomic_DNA"/>
</dbReference>
<feature type="compositionally biased region" description="Basic and acidic residues" evidence="1">
    <location>
        <begin position="1"/>
        <end position="12"/>
    </location>
</feature>
<dbReference type="Proteomes" id="UP000516422">
    <property type="component" value="Chromosome"/>
</dbReference>
<feature type="compositionally biased region" description="Basic residues" evidence="1">
    <location>
        <begin position="191"/>
        <end position="209"/>
    </location>
</feature>
<proteinExistence type="predicted"/>
<evidence type="ECO:0000256" key="1">
    <source>
        <dbReference type="SAM" id="MobiDB-lite"/>
    </source>
</evidence>
<feature type="compositionally biased region" description="Basic residues" evidence="1">
    <location>
        <begin position="85"/>
        <end position="100"/>
    </location>
</feature>
<feature type="region of interest" description="Disordered" evidence="1">
    <location>
        <begin position="190"/>
        <end position="211"/>
    </location>
</feature>
<feature type="region of interest" description="Disordered" evidence="1">
    <location>
        <begin position="1"/>
        <end position="114"/>
    </location>
</feature>
<feature type="compositionally biased region" description="Low complexity" evidence="1">
    <location>
        <begin position="67"/>
        <end position="76"/>
    </location>
</feature>
<evidence type="ECO:0000313" key="3">
    <source>
        <dbReference type="Proteomes" id="UP000516422"/>
    </source>
</evidence>
<feature type="compositionally biased region" description="Basic and acidic residues" evidence="1">
    <location>
        <begin position="24"/>
        <end position="38"/>
    </location>
</feature>
<evidence type="ECO:0000313" key="2">
    <source>
        <dbReference type="EMBL" id="QNT97888.1"/>
    </source>
</evidence>
<feature type="compositionally biased region" description="Gly residues" evidence="1">
    <location>
        <begin position="13"/>
        <end position="22"/>
    </location>
</feature>
<accession>A0A7H1QC58</accession>
<dbReference type="KEGG" id="sgf:HEP81_07656"/>
<gene>
    <name evidence="2" type="ORF">HEP81_07656</name>
</gene>
<dbReference type="AlphaFoldDB" id="A0A7H1QC58"/>
<organism evidence="2 3">
    <name type="scientific">Streptomyces griseofuscus</name>
    <dbReference type="NCBI Taxonomy" id="146922"/>
    <lineage>
        <taxon>Bacteria</taxon>
        <taxon>Bacillati</taxon>
        <taxon>Actinomycetota</taxon>
        <taxon>Actinomycetes</taxon>
        <taxon>Kitasatosporales</taxon>
        <taxon>Streptomycetaceae</taxon>
        <taxon>Streptomyces</taxon>
    </lineage>
</organism>
<reference evidence="2 3" key="1">
    <citation type="submission" date="2020-04" db="EMBL/GenBank/DDBJ databases">
        <title>Characterization and engineering of Streptomyces griseofuscus DSM40191 as a potential heterologous host for expression of BGCs.</title>
        <authorList>
            <person name="Gren T."/>
            <person name="Whitford C.M."/>
            <person name="Mohite O.S."/>
            <person name="Joergensen T.S."/>
            <person name="Nielsen J.B."/>
            <person name="Lee S.Y."/>
            <person name="Weber T."/>
        </authorList>
    </citation>
    <scope>NUCLEOTIDE SEQUENCE [LARGE SCALE GENOMIC DNA]</scope>
    <source>
        <strain evidence="2 3">DSM 40191</strain>
    </source>
</reference>
<protein>
    <submittedName>
        <fullName evidence="2">Uncharacterized protein</fullName>
    </submittedName>
</protein>